<dbReference type="RefSeq" id="WP_080860244.1">
    <property type="nucleotide sequence ID" value="NZ_JAGUQN010000006.1"/>
</dbReference>
<evidence type="ECO:0000256" key="5">
    <source>
        <dbReference type="ARBA" id="ARBA00093765"/>
    </source>
</evidence>
<evidence type="ECO:0000256" key="4">
    <source>
        <dbReference type="ARBA" id="ARBA00023186"/>
    </source>
</evidence>
<protein>
    <recommendedName>
        <fullName evidence="7">Flagellar protein FliT</fullName>
    </recommendedName>
</protein>
<dbReference type="Proteomes" id="UP001339962">
    <property type="component" value="Unassembled WGS sequence"/>
</dbReference>
<evidence type="ECO:0000256" key="7">
    <source>
        <dbReference type="ARBA" id="ARBA00093797"/>
    </source>
</evidence>
<proteinExistence type="inferred from homology"/>
<dbReference type="EMBL" id="JARTLI010000011">
    <property type="protein sequence ID" value="MED5051715.1"/>
    <property type="molecule type" value="Genomic_DNA"/>
</dbReference>
<evidence type="ECO:0000313" key="8">
    <source>
        <dbReference type="EMBL" id="MDE8564464.1"/>
    </source>
</evidence>
<comment type="caution">
    <text evidence="9">The sequence shown here is derived from an EMBL/GenBank/DDBJ whole genome shotgun (WGS) entry which is preliminary data.</text>
</comment>
<keyword evidence="3" id="KW-1005">Bacterial flagellum biogenesis</keyword>
<reference evidence="8 10" key="1">
    <citation type="submission" date="2023-01" db="EMBL/GenBank/DDBJ databases">
        <title>Genome-based reclassification of Anoxybacillus geothermalis as a later heterotypic synonym of Anoxybacillus rupiensis.</title>
        <authorList>
            <person name="Inan Bektas K."/>
            <person name="Canakci S."/>
            <person name="Belduz A.A."/>
            <person name="Guler H.H."/>
        </authorList>
    </citation>
    <scope>NUCLEOTIDE SEQUENCE [LARGE SCALE GENOMIC DNA]</scope>
    <source>
        <strain evidence="8 10">DSM 17127</strain>
    </source>
</reference>
<evidence type="ECO:0000256" key="6">
    <source>
        <dbReference type="ARBA" id="ARBA00093785"/>
    </source>
</evidence>
<evidence type="ECO:0000313" key="11">
    <source>
        <dbReference type="Proteomes" id="UP001339962"/>
    </source>
</evidence>
<keyword evidence="4" id="KW-0143">Chaperone</keyword>
<dbReference type="Pfam" id="PF05400">
    <property type="entry name" value="FliT"/>
    <property type="match status" value="1"/>
</dbReference>
<gene>
    <name evidence="9" type="ORF">P9850_07580</name>
    <name evidence="8" type="ORF">PNH38_11320</name>
</gene>
<dbReference type="InterPro" id="IPR008622">
    <property type="entry name" value="FliT"/>
</dbReference>
<keyword evidence="2" id="KW-0963">Cytoplasm</keyword>
<dbReference type="EMBL" id="JAQOTG010000010">
    <property type="protein sequence ID" value="MDE8564464.1"/>
    <property type="molecule type" value="Genomic_DNA"/>
</dbReference>
<evidence type="ECO:0000256" key="3">
    <source>
        <dbReference type="ARBA" id="ARBA00022795"/>
    </source>
</evidence>
<evidence type="ECO:0000313" key="9">
    <source>
        <dbReference type="EMBL" id="MED5051715.1"/>
    </source>
</evidence>
<dbReference type="AlphaFoldDB" id="A0ABD5IVB1"/>
<keyword evidence="10" id="KW-1185">Reference proteome</keyword>
<organism evidence="9 11">
    <name type="scientific">Anoxybacteroides rupiense</name>
    <dbReference type="NCBI Taxonomy" id="311460"/>
    <lineage>
        <taxon>Bacteria</taxon>
        <taxon>Bacillati</taxon>
        <taxon>Bacillota</taxon>
        <taxon>Bacilli</taxon>
        <taxon>Bacillales</taxon>
        <taxon>Anoxybacillaceae</taxon>
        <taxon>Anoxybacteroides</taxon>
    </lineage>
</organism>
<sequence>MSIVVELFQVTKQLYDLLDEPIPKEARDETIDMIRHLLGRRDELIEQLQPPYSDEEQELGMEIVMLNETIDQRLHGLKQQIYQDLKAMKQKKMANQNYLNPYQSLSVDGMFYDKKR</sequence>
<keyword evidence="9" id="KW-0966">Cell projection</keyword>
<dbReference type="Proteomes" id="UP001213979">
    <property type="component" value="Unassembled WGS sequence"/>
</dbReference>
<name>A0ABD5IVB1_9BACL</name>
<keyword evidence="9" id="KW-0282">Flagellum</keyword>
<evidence type="ECO:0000313" key="10">
    <source>
        <dbReference type="Proteomes" id="UP001213979"/>
    </source>
</evidence>
<evidence type="ECO:0000256" key="1">
    <source>
        <dbReference type="ARBA" id="ARBA00004514"/>
    </source>
</evidence>
<accession>A0ABD5IVB1</accession>
<comment type="similarity">
    <text evidence="6">Belongs to the bacillales FliT family.</text>
</comment>
<reference evidence="9 11" key="2">
    <citation type="submission" date="2023-03" db="EMBL/GenBank/DDBJ databases">
        <title>Bacillus Genome Sequencing.</title>
        <authorList>
            <person name="Dunlap C."/>
        </authorList>
    </citation>
    <scope>NUCLEOTIDE SEQUENCE [LARGE SCALE GENOMIC DNA]</scope>
    <source>
        <strain evidence="9 11">NRS-38</strain>
    </source>
</reference>
<comment type="subcellular location">
    <subcellularLocation>
        <location evidence="1">Cytoplasm</location>
        <location evidence="1">Cytosol</location>
    </subcellularLocation>
</comment>
<comment type="function">
    <text evidence="5">May act as an export chaperone for the filament capping protein FliD.</text>
</comment>
<evidence type="ECO:0000256" key="2">
    <source>
        <dbReference type="ARBA" id="ARBA00022490"/>
    </source>
</evidence>
<keyword evidence="9" id="KW-0969">Cilium</keyword>